<dbReference type="InterPro" id="IPR028366">
    <property type="entry name" value="PhoU"/>
</dbReference>
<dbReference type="Pfam" id="PF01895">
    <property type="entry name" value="PhoU"/>
    <property type="match status" value="2"/>
</dbReference>
<keyword evidence="10" id="KW-1185">Reference proteome</keyword>
<proteinExistence type="inferred from homology"/>
<comment type="caution">
    <text evidence="9">The sequence shown here is derived from an EMBL/GenBank/DDBJ whole genome shotgun (WGS) entry which is preliminary data.</text>
</comment>
<dbReference type="AlphaFoldDB" id="A0A942TF79"/>
<dbReference type="PANTHER" id="PTHR42930">
    <property type="entry name" value="PHOSPHATE-SPECIFIC TRANSPORT SYSTEM ACCESSORY PROTEIN PHOU"/>
    <property type="match status" value="1"/>
</dbReference>
<comment type="function">
    <text evidence="7">Plays a role in the regulation of phosphate uptake.</text>
</comment>
<dbReference type="FunFam" id="1.20.58.220:FF:000004">
    <property type="entry name" value="Phosphate-specific transport system accessory protein PhoU"/>
    <property type="match status" value="1"/>
</dbReference>
<comment type="subunit">
    <text evidence="3 7">Homodimer.</text>
</comment>
<keyword evidence="4 7" id="KW-0813">Transport</keyword>
<evidence type="ECO:0000313" key="9">
    <source>
        <dbReference type="EMBL" id="MBS4195417.1"/>
    </source>
</evidence>
<dbReference type="EMBL" id="JAGYPG010000002">
    <property type="protein sequence ID" value="MBS4195417.1"/>
    <property type="molecule type" value="Genomic_DNA"/>
</dbReference>
<dbReference type="PANTHER" id="PTHR42930:SF3">
    <property type="entry name" value="PHOSPHATE-SPECIFIC TRANSPORT SYSTEM ACCESSORY PROTEIN PHOU"/>
    <property type="match status" value="1"/>
</dbReference>
<evidence type="ECO:0000256" key="5">
    <source>
        <dbReference type="ARBA" id="ARBA00022490"/>
    </source>
</evidence>
<feature type="domain" description="PhoU" evidence="8">
    <location>
        <begin position="19"/>
        <end position="104"/>
    </location>
</feature>
<dbReference type="GO" id="GO:0005737">
    <property type="term" value="C:cytoplasm"/>
    <property type="evidence" value="ECO:0007669"/>
    <property type="project" value="UniProtKB-SubCell"/>
</dbReference>
<feature type="domain" description="PhoU" evidence="8">
    <location>
        <begin position="121"/>
        <end position="206"/>
    </location>
</feature>
<evidence type="ECO:0000259" key="8">
    <source>
        <dbReference type="Pfam" id="PF01895"/>
    </source>
</evidence>
<dbReference type="GO" id="GO:0006817">
    <property type="term" value="P:phosphate ion transport"/>
    <property type="evidence" value="ECO:0007669"/>
    <property type="project" value="UniProtKB-KW"/>
</dbReference>
<dbReference type="GO" id="GO:0030643">
    <property type="term" value="P:intracellular phosphate ion homeostasis"/>
    <property type="evidence" value="ECO:0007669"/>
    <property type="project" value="InterPro"/>
</dbReference>
<gene>
    <name evidence="9" type="primary">phoU</name>
    <name evidence="9" type="ORF">KHA97_10155</name>
</gene>
<keyword evidence="6 7" id="KW-0592">Phosphate transport</keyword>
<dbReference type="InterPro" id="IPR038078">
    <property type="entry name" value="PhoU-like_sf"/>
</dbReference>
<reference evidence="9 10" key="1">
    <citation type="submission" date="2021-05" db="EMBL/GenBank/DDBJ databases">
        <title>Novel Bacillus species.</title>
        <authorList>
            <person name="Liu G."/>
        </authorList>
    </citation>
    <scope>NUCLEOTIDE SEQUENCE [LARGE SCALE GENOMIC DNA]</scope>
    <source>
        <strain evidence="10">FJAT-49780</strain>
    </source>
</reference>
<dbReference type="Gene3D" id="1.20.58.220">
    <property type="entry name" value="Phosphate transport system protein phou homolog 2, domain 2"/>
    <property type="match status" value="1"/>
</dbReference>
<dbReference type="Proteomes" id="UP000681414">
    <property type="component" value="Unassembled WGS sequence"/>
</dbReference>
<evidence type="ECO:0000256" key="7">
    <source>
        <dbReference type="PIRNR" id="PIRNR003107"/>
    </source>
</evidence>
<evidence type="ECO:0000313" key="10">
    <source>
        <dbReference type="Proteomes" id="UP000681414"/>
    </source>
</evidence>
<evidence type="ECO:0000256" key="6">
    <source>
        <dbReference type="ARBA" id="ARBA00022592"/>
    </source>
</evidence>
<sequence length="218" mass="24549">MAIRSQFDEKLNELHQQLLSMGMMVEEAVYKAVKSLIDKDVPLAKSVIDGDKDINEAEIGIEKSCFSLIALQQPVGSDLRRIATTLKVATDLERMADHAVSFSKTTISLKDEQYAKPLIDIPKMGELVQKIVRDALGAYIKMDHKAAVEIAKQDDVIDEYFNKVFTDLIELMGKDKNLIHQGSHLLLAAQYLERIGDYATNICEWIVYMSEGKMVELN</sequence>
<keyword evidence="5 7" id="KW-0963">Cytoplasm</keyword>
<evidence type="ECO:0000256" key="3">
    <source>
        <dbReference type="ARBA" id="ARBA00011738"/>
    </source>
</evidence>
<evidence type="ECO:0000256" key="2">
    <source>
        <dbReference type="ARBA" id="ARBA00008107"/>
    </source>
</evidence>
<dbReference type="NCBIfam" id="TIGR02135">
    <property type="entry name" value="phoU_full"/>
    <property type="match status" value="1"/>
</dbReference>
<accession>A0A942TF79</accession>
<evidence type="ECO:0000256" key="1">
    <source>
        <dbReference type="ARBA" id="ARBA00004496"/>
    </source>
</evidence>
<dbReference type="InterPro" id="IPR026022">
    <property type="entry name" value="PhoU_dom"/>
</dbReference>
<dbReference type="SUPFAM" id="SSF109755">
    <property type="entry name" value="PhoU-like"/>
    <property type="match status" value="1"/>
</dbReference>
<comment type="similarity">
    <text evidence="2 7">Belongs to the PhoU family.</text>
</comment>
<evidence type="ECO:0000256" key="4">
    <source>
        <dbReference type="ARBA" id="ARBA00022448"/>
    </source>
</evidence>
<protein>
    <recommendedName>
        <fullName evidence="7">Phosphate-specific transport system accessory protein PhoU</fullName>
    </recommendedName>
</protein>
<name>A0A942TF79_9BACI</name>
<dbReference type="RefSeq" id="WP_213124636.1">
    <property type="nucleotide sequence ID" value="NZ_JAGYPG010000002.1"/>
</dbReference>
<organism evidence="9 10">
    <name type="scientific">Lederbergia citri</name>
    <dbReference type="NCBI Taxonomy" id="2833580"/>
    <lineage>
        <taxon>Bacteria</taxon>
        <taxon>Bacillati</taxon>
        <taxon>Bacillota</taxon>
        <taxon>Bacilli</taxon>
        <taxon>Bacillales</taxon>
        <taxon>Bacillaceae</taxon>
        <taxon>Lederbergia</taxon>
    </lineage>
</organism>
<dbReference type="GO" id="GO:0045936">
    <property type="term" value="P:negative regulation of phosphate metabolic process"/>
    <property type="evidence" value="ECO:0007669"/>
    <property type="project" value="InterPro"/>
</dbReference>
<dbReference type="PIRSF" id="PIRSF003107">
    <property type="entry name" value="PhoU"/>
    <property type="match status" value="1"/>
</dbReference>
<comment type="subcellular location">
    <subcellularLocation>
        <location evidence="1 7">Cytoplasm</location>
    </subcellularLocation>
</comment>